<gene>
    <name evidence="1" type="ORF">AG1IA_10426</name>
</gene>
<name>L8WC54_THACA</name>
<sequence length="43" mass="4581">MTRCMVEGPFMQSDAGVLAVAKDGCAVTRLPAEADERKSIRGL</sequence>
<protein>
    <submittedName>
        <fullName evidence="1">Uncharacterized protein</fullName>
    </submittedName>
</protein>
<keyword evidence="2" id="KW-1185">Reference proteome</keyword>
<accession>L8WC54</accession>
<dbReference type="AlphaFoldDB" id="L8WC54"/>
<reference evidence="1 2" key="1">
    <citation type="journal article" date="2013" name="Nat. Commun.">
        <title>The evolution and pathogenic mechanisms of the rice sheath blight pathogen.</title>
        <authorList>
            <person name="Zheng A."/>
            <person name="Lin R."/>
            <person name="Xu L."/>
            <person name="Qin P."/>
            <person name="Tang C."/>
            <person name="Ai P."/>
            <person name="Zhang D."/>
            <person name="Liu Y."/>
            <person name="Sun Z."/>
            <person name="Feng H."/>
            <person name="Wang Y."/>
            <person name="Chen Y."/>
            <person name="Liang X."/>
            <person name="Fu R."/>
            <person name="Li Q."/>
            <person name="Zhang J."/>
            <person name="Yu X."/>
            <person name="Xie Z."/>
            <person name="Ding L."/>
            <person name="Guan P."/>
            <person name="Tang J."/>
            <person name="Liang Y."/>
            <person name="Wang S."/>
            <person name="Deng Q."/>
            <person name="Li S."/>
            <person name="Zhu J."/>
            <person name="Wang L."/>
            <person name="Liu H."/>
            <person name="Li P."/>
        </authorList>
    </citation>
    <scope>NUCLEOTIDE SEQUENCE [LARGE SCALE GENOMIC DNA]</scope>
    <source>
        <strain evidence="2">AG-1 IA</strain>
    </source>
</reference>
<evidence type="ECO:0000313" key="1">
    <source>
        <dbReference type="EMBL" id="ELU35545.1"/>
    </source>
</evidence>
<comment type="caution">
    <text evidence="1">The sequence shown here is derived from an EMBL/GenBank/DDBJ whole genome shotgun (WGS) entry which is preliminary data.</text>
</comment>
<dbReference type="EMBL" id="AFRT01006178">
    <property type="protein sequence ID" value="ELU35545.1"/>
    <property type="molecule type" value="Genomic_DNA"/>
</dbReference>
<evidence type="ECO:0000313" key="2">
    <source>
        <dbReference type="Proteomes" id="UP000011668"/>
    </source>
</evidence>
<dbReference type="HOGENOM" id="CLU_3242448_0_0_1"/>
<dbReference type="Proteomes" id="UP000011668">
    <property type="component" value="Unassembled WGS sequence"/>
</dbReference>
<organism evidence="1 2">
    <name type="scientific">Thanatephorus cucumeris (strain AG1-IA)</name>
    <name type="common">Rice sheath blight fungus</name>
    <name type="synonym">Rhizoctonia solani</name>
    <dbReference type="NCBI Taxonomy" id="983506"/>
    <lineage>
        <taxon>Eukaryota</taxon>
        <taxon>Fungi</taxon>
        <taxon>Dikarya</taxon>
        <taxon>Basidiomycota</taxon>
        <taxon>Agaricomycotina</taxon>
        <taxon>Agaricomycetes</taxon>
        <taxon>Cantharellales</taxon>
        <taxon>Ceratobasidiaceae</taxon>
        <taxon>Rhizoctonia</taxon>
        <taxon>Rhizoctonia solani AG-1</taxon>
    </lineage>
</organism>
<proteinExistence type="predicted"/>